<dbReference type="EMBL" id="HBIP01021681">
    <property type="protein sequence ID" value="CAE0497879.1"/>
    <property type="molecule type" value="Transcribed_RNA"/>
</dbReference>
<feature type="compositionally biased region" description="Polar residues" evidence="1">
    <location>
        <begin position="60"/>
        <end position="69"/>
    </location>
</feature>
<evidence type="ECO:0000256" key="1">
    <source>
        <dbReference type="SAM" id="MobiDB-lite"/>
    </source>
</evidence>
<reference evidence="2" key="1">
    <citation type="submission" date="2021-01" db="EMBL/GenBank/DDBJ databases">
        <authorList>
            <person name="Corre E."/>
            <person name="Pelletier E."/>
            <person name="Niang G."/>
            <person name="Scheremetjew M."/>
            <person name="Finn R."/>
            <person name="Kale V."/>
            <person name="Holt S."/>
            <person name="Cochrane G."/>
            <person name="Meng A."/>
            <person name="Brown T."/>
            <person name="Cohen L."/>
        </authorList>
    </citation>
    <scope>NUCLEOTIDE SEQUENCE</scope>
    <source>
        <strain evidence="2">CCMP1320</strain>
    </source>
</reference>
<gene>
    <name evidence="2" type="ORF">DTER00134_LOCUS12952</name>
</gene>
<proteinExistence type="predicted"/>
<evidence type="ECO:0000313" key="2">
    <source>
        <dbReference type="EMBL" id="CAE0497879.1"/>
    </source>
</evidence>
<name>A0A7S3QZU1_DUNTE</name>
<dbReference type="AlphaFoldDB" id="A0A7S3QZU1"/>
<protein>
    <submittedName>
        <fullName evidence="2">Uncharacterized protein</fullName>
    </submittedName>
</protein>
<accession>A0A7S3QZU1</accession>
<organism evidence="2">
    <name type="scientific">Dunaliella tertiolecta</name>
    <name type="common">Green alga</name>
    <dbReference type="NCBI Taxonomy" id="3047"/>
    <lineage>
        <taxon>Eukaryota</taxon>
        <taxon>Viridiplantae</taxon>
        <taxon>Chlorophyta</taxon>
        <taxon>core chlorophytes</taxon>
        <taxon>Chlorophyceae</taxon>
        <taxon>CS clade</taxon>
        <taxon>Chlamydomonadales</taxon>
        <taxon>Dunaliellaceae</taxon>
        <taxon>Dunaliella</taxon>
    </lineage>
</organism>
<sequence>MFPLNHAERKPARMSPGPAIYLGGFERKSSPVILLGPPDSPRCALGASHTDDHGAPAKPKTTSARSSPPKTRVLHSLVLGQPRHMLFQHQQQTLGEQVRRMNEGSQIQRTIVVSESHVVH</sequence>
<feature type="region of interest" description="Disordered" evidence="1">
    <location>
        <begin position="32"/>
        <end position="70"/>
    </location>
</feature>